<keyword evidence="2" id="KW-1185">Reference proteome</keyword>
<organism evidence="1 2">
    <name type="scientific">Geomicrobium sediminis</name>
    <dbReference type="NCBI Taxonomy" id="1347788"/>
    <lineage>
        <taxon>Bacteria</taxon>
        <taxon>Bacillati</taxon>
        <taxon>Bacillota</taxon>
        <taxon>Bacilli</taxon>
        <taxon>Bacillales</taxon>
        <taxon>Geomicrobium</taxon>
    </lineage>
</organism>
<gene>
    <name evidence="1" type="ORF">JOD17_002530</name>
</gene>
<protein>
    <submittedName>
        <fullName evidence="1">Uncharacterized protein</fullName>
    </submittedName>
</protein>
<evidence type="ECO:0000313" key="1">
    <source>
        <dbReference type="EMBL" id="MBM7633436.1"/>
    </source>
</evidence>
<reference evidence="1 2" key="1">
    <citation type="submission" date="2021-01" db="EMBL/GenBank/DDBJ databases">
        <title>Genomic Encyclopedia of Type Strains, Phase IV (KMG-IV): sequencing the most valuable type-strain genomes for metagenomic binning, comparative biology and taxonomic classification.</title>
        <authorList>
            <person name="Goeker M."/>
        </authorList>
    </citation>
    <scope>NUCLEOTIDE SEQUENCE [LARGE SCALE GENOMIC DNA]</scope>
    <source>
        <strain evidence="1 2">DSM 25540</strain>
    </source>
</reference>
<proteinExistence type="predicted"/>
<comment type="caution">
    <text evidence="1">The sequence shown here is derived from an EMBL/GenBank/DDBJ whole genome shotgun (WGS) entry which is preliminary data.</text>
</comment>
<dbReference type="RefSeq" id="WP_204698076.1">
    <property type="nucleotide sequence ID" value="NZ_JAFBEC010000007.1"/>
</dbReference>
<dbReference type="EMBL" id="JAFBEC010000007">
    <property type="protein sequence ID" value="MBM7633436.1"/>
    <property type="molecule type" value="Genomic_DNA"/>
</dbReference>
<accession>A0ABS2PE77</accession>
<dbReference type="Proteomes" id="UP000741863">
    <property type="component" value="Unassembled WGS sequence"/>
</dbReference>
<sequence length="174" mass="18912">MLILTTPSLALANDDEATDFDGIVNENLDLPDLHENTVIYNGTMNPDLTLILFFDGTEVDPYVNDNGEFSMVIPSYAELEAGDTLEFLFAGSGLPRETPVTVEVQPSDPEKDVVGSDIGDETIKKAIKDETSLDYRKNATSDGEDIVTLGVETVGDVDQVFAFQEGDIIDNESN</sequence>
<name>A0ABS2PE77_9BACL</name>
<evidence type="ECO:0000313" key="2">
    <source>
        <dbReference type="Proteomes" id="UP000741863"/>
    </source>
</evidence>